<dbReference type="KEGG" id="agv:OJF2_04040"/>
<gene>
    <name evidence="1" type="ORF">OJF2_04040</name>
</gene>
<sequence length="184" mass="20467">MDRLSRRGAIGLGFMSGPASMAALAGAGDAAGPAAPEVSIAVPLYNDERAIAIGPGRRFHVVLANRSERPLRLWSDRCSDGEDNLRFELFEGRGVEVVRRSPRDWDKNFPMAVTLETGDQDVREVSFDPGEWGLPWPQSEIGTRRVRMRAVYEIRATQAAGEKGVWVGKVASRYADYTVRDYRR</sequence>
<dbReference type="OrthoDB" id="335676at2"/>
<accession>A0A5B9VVH9</accession>
<protein>
    <submittedName>
        <fullName evidence="1">Uncharacterized protein</fullName>
    </submittedName>
</protein>
<proteinExistence type="predicted"/>
<keyword evidence="2" id="KW-1185">Reference proteome</keyword>
<dbReference type="EMBL" id="CP042997">
    <property type="protein sequence ID" value="QEH31937.1"/>
    <property type="molecule type" value="Genomic_DNA"/>
</dbReference>
<name>A0A5B9VVH9_9BACT</name>
<dbReference type="AlphaFoldDB" id="A0A5B9VVH9"/>
<evidence type="ECO:0000313" key="1">
    <source>
        <dbReference type="EMBL" id="QEH31937.1"/>
    </source>
</evidence>
<organism evidence="1 2">
    <name type="scientific">Aquisphaera giovannonii</name>
    <dbReference type="NCBI Taxonomy" id="406548"/>
    <lineage>
        <taxon>Bacteria</taxon>
        <taxon>Pseudomonadati</taxon>
        <taxon>Planctomycetota</taxon>
        <taxon>Planctomycetia</taxon>
        <taxon>Isosphaerales</taxon>
        <taxon>Isosphaeraceae</taxon>
        <taxon>Aquisphaera</taxon>
    </lineage>
</organism>
<evidence type="ECO:0000313" key="2">
    <source>
        <dbReference type="Proteomes" id="UP000324233"/>
    </source>
</evidence>
<reference evidence="1 2" key="1">
    <citation type="submission" date="2019-08" db="EMBL/GenBank/DDBJ databases">
        <title>Deep-cultivation of Planctomycetes and their phenomic and genomic characterization uncovers novel biology.</title>
        <authorList>
            <person name="Wiegand S."/>
            <person name="Jogler M."/>
            <person name="Boedeker C."/>
            <person name="Pinto D."/>
            <person name="Vollmers J."/>
            <person name="Rivas-Marin E."/>
            <person name="Kohn T."/>
            <person name="Peeters S.H."/>
            <person name="Heuer A."/>
            <person name="Rast P."/>
            <person name="Oberbeckmann S."/>
            <person name="Bunk B."/>
            <person name="Jeske O."/>
            <person name="Meyerdierks A."/>
            <person name="Storesund J.E."/>
            <person name="Kallscheuer N."/>
            <person name="Luecker S."/>
            <person name="Lage O.M."/>
            <person name="Pohl T."/>
            <person name="Merkel B.J."/>
            <person name="Hornburger P."/>
            <person name="Mueller R.-W."/>
            <person name="Bruemmer F."/>
            <person name="Labrenz M."/>
            <person name="Spormann A.M."/>
            <person name="Op den Camp H."/>
            <person name="Overmann J."/>
            <person name="Amann R."/>
            <person name="Jetten M.S.M."/>
            <person name="Mascher T."/>
            <person name="Medema M.H."/>
            <person name="Devos D.P."/>
            <person name="Kaster A.-K."/>
            <person name="Ovreas L."/>
            <person name="Rohde M."/>
            <person name="Galperin M.Y."/>
            <person name="Jogler C."/>
        </authorList>
    </citation>
    <scope>NUCLEOTIDE SEQUENCE [LARGE SCALE GENOMIC DNA]</scope>
    <source>
        <strain evidence="1 2">OJF2</strain>
    </source>
</reference>
<dbReference type="RefSeq" id="WP_148590755.1">
    <property type="nucleotide sequence ID" value="NZ_CP042997.1"/>
</dbReference>
<dbReference type="Proteomes" id="UP000324233">
    <property type="component" value="Chromosome"/>
</dbReference>